<dbReference type="Proteomes" id="UP001295684">
    <property type="component" value="Unassembled WGS sequence"/>
</dbReference>
<dbReference type="AlphaFoldDB" id="A0AAD1XF68"/>
<sequence>MANSKTNSFRRKISINILAANLLFTKTIEDISIFFEVLFLVFESG</sequence>
<protein>
    <submittedName>
        <fullName evidence="1">Uncharacterized protein</fullName>
    </submittedName>
</protein>
<organism evidence="1 2">
    <name type="scientific">Euplotes crassus</name>
    <dbReference type="NCBI Taxonomy" id="5936"/>
    <lineage>
        <taxon>Eukaryota</taxon>
        <taxon>Sar</taxon>
        <taxon>Alveolata</taxon>
        <taxon>Ciliophora</taxon>
        <taxon>Intramacronucleata</taxon>
        <taxon>Spirotrichea</taxon>
        <taxon>Hypotrichia</taxon>
        <taxon>Euplotida</taxon>
        <taxon>Euplotidae</taxon>
        <taxon>Moneuplotes</taxon>
    </lineage>
</organism>
<comment type="caution">
    <text evidence="1">The sequence shown here is derived from an EMBL/GenBank/DDBJ whole genome shotgun (WGS) entry which is preliminary data.</text>
</comment>
<name>A0AAD1XF68_EUPCR</name>
<proteinExistence type="predicted"/>
<accession>A0AAD1XF68</accession>
<evidence type="ECO:0000313" key="2">
    <source>
        <dbReference type="Proteomes" id="UP001295684"/>
    </source>
</evidence>
<reference evidence="1" key="1">
    <citation type="submission" date="2023-07" db="EMBL/GenBank/DDBJ databases">
        <authorList>
            <consortium name="AG Swart"/>
            <person name="Singh M."/>
            <person name="Singh A."/>
            <person name="Seah K."/>
            <person name="Emmerich C."/>
        </authorList>
    </citation>
    <scope>NUCLEOTIDE SEQUENCE</scope>
    <source>
        <strain evidence="1">DP1</strain>
    </source>
</reference>
<gene>
    <name evidence="1" type="ORF">ECRASSUSDP1_LOCUS10187</name>
</gene>
<keyword evidence="2" id="KW-1185">Reference proteome</keyword>
<evidence type="ECO:0000313" key="1">
    <source>
        <dbReference type="EMBL" id="CAI2368891.1"/>
    </source>
</evidence>
<dbReference type="EMBL" id="CAMPGE010010034">
    <property type="protein sequence ID" value="CAI2368891.1"/>
    <property type="molecule type" value="Genomic_DNA"/>
</dbReference>